<organism evidence="1">
    <name type="scientific">uncultured Desulfobacterium sp</name>
    <dbReference type="NCBI Taxonomy" id="201089"/>
    <lineage>
        <taxon>Bacteria</taxon>
        <taxon>Pseudomonadati</taxon>
        <taxon>Thermodesulfobacteriota</taxon>
        <taxon>Desulfobacteria</taxon>
        <taxon>Desulfobacterales</taxon>
        <taxon>Desulfobacteriaceae</taxon>
        <taxon>Desulfobacterium</taxon>
        <taxon>environmental samples</taxon>
    </lineage>
</organism>
<dbReference type="AlphaFoldDB" id="E1YKH7"/>
<evidence type="ECO:0000313" key="1">
    <source>
        <dbReference type="EMBL" id="CBX30610.1"/>
    </source>
</evidence>
<gene>
    <name evidence="1" type="ORF">N47_E41220</name>
</gene>
<proteinExistence type="predicted"/>
<reference evidence="1" key="1">
    <citation type="journal article" date="2011" name="Environ. Microbiol.">
        <title>Genomic insights into the metabolic potential of the polycyclic aromatic hydrocarbon degrading sulfate-reducing Deltaproteobacterium N47.</title>
        <authorList>
            <person name="Bergmann F."/>
            <person name="Selesi D."/>
            <person name="Weinmaier T."/>
            <person name="Tischler P."/>
            <person name="Rattei T."/>
            <person name="Meckenstock R.U."/>
        </authorList>
    </citation>
    <scope>NUCLEOTIDE SEQUENCE</scope>
</reference>
<sequence length="47" mass="5413">MIDHDLFVIAAQRSNNRCKWSAAEFASELICLVRLFHFRLAKPVPTP</sequence>
<name>E1YKH7_9BACT</name>
<accession>E1YKH7</accession>
<protein>
    <submittedName>
        <fullName evidence="1">Uncharacterized protein</fullName>
    </submittedName>
</protein>
<dbReference type="EMBL" id="FR695877">
    <property type="protein sequence ID" value="CBX30610.1"/>
    <property type="molecule type" value="Genomic_DNA"/>
</dbReference>